<dbReference type="Proteomes" id="UP001642260">
    <property type="component" value="Unassembled WGS sequence"/>
</dbReference>
<gene>
    <name evidence="1" type="ORF">ERUC_LOCUS3232</name>
</gene>
<name>A0ABC8J383_ERUVS</name>
<organism evidence="1 2">
    <name type="scientific">Eruca vesicaria subsp. sativa</name>
    <name type="common">Garden rocket</name>
    <name type="synonym">Eruca sativa</name>
    <dbReference type="NCBI Taxonomy" id="29727"/>
    <lineage>
        <taxon>Eukaryota</taxon>
        <taxon>Viridiplantae</taxon>
        <taxon>Streptophyta</taxon>
        <taxon>Embryophyta</taxon>
        <taxon>Tracheophyta</taxon>
        <taxon>Spermatophyta</taxon>
        <taxon>Magnoliopsida</taxon>
        <taxon>eudicotyledons</taxon>
        <taxon>Gunneridae</taxon>
        <taxon>Pentapetalae</taxon>
        <taxon>rosids</taxon>
        <taxon>malvids</taxon>
        <taxon>Brassicales</taxon>
        <taxon>Brassicaceae</taxon>
        <taxon>Brassiceae</taxon>
        <taxon>Eruca</taxon>
    </lineage>
</organism>
<comment type="caution">
    <text evidence="1">The sequence shown here is derived from an EMBL/GenBank/DDBJ whole genome shotgun (WGS) entry which is preliminary data.</text>
</comment>
<sequence>MEHCKTNGDDYGVDEYNEKKKGKMIEYNVDGDVDVADTIFSEEENREKISNKFASCF</sequence>
<dbReference type="AlphaFoldDB" id="A0ABC8J383"/>
<proteinExistence type="predicted"/>
<protein>
    <submittedName>
        <fullName evidence="1">Uncharacterized protein</fullName>
    </submittedName>
</protein>
<accession>A0ABC8J383</accession>
<reference evidence="1 2" key="1">
    <citation type="submission" date="2022-03" db="EMBL/GenBank/DDBJ databases">
        <authorList>
            <person name="Macdonald S."/>
            <person name="Ahmed S."/>
            <person name="Newling K."/>
        </authorList>
    </citation>
    <scope>NUCLEOTIDE SEQUENCE [LARGE SCALE GENOMIC DNA]</scope>
</reference>
<keyword evidence="2" id="KW-1185">Reference proteome</keyword>
<evidence type="ECO:0000313" key="1">
    <source>
        <dbReference type="EMBL" id="CAH8302617.1"/>
    </source>
</evidence>
<dbReference type="EMBL" id="CAKOAT010057266">
    <property type="protein sequence ID" value="CAH8302617.1"/>
    <property type="molecule type" value="Genomic_DNA"/>
</dbReference>
<evidence type="ECO:0000313" key="2">
    <source>
        <dbReference type="Proteomes" id="UP001642260"/>
    </source>
</evidence>